<dbReference type="GO" id="GO:0006888">
    <property type="term" value="P:endoplasmic reticulum to Golgi vesicle-mediated transport"/>
    <property type="evidence" value="ECO:0007669"/>
    <property type="project" value="InterPro"/>
</dbReference>
<dbReference type="InterPro" id="IPR011012">
    <property type="entry name" value="Longin-like_dom_sf"/>
</dbReference>
<evidence type="ECO:0000313" key="2">
    <source>
        <dbReference type="Proteomes" id="UP000245783"/>
    </source>
</evidence>
<dbReference type="AlphaFoldDB" id="A0A316VR93"/>
<evidence type="ECO:0000313" key="1">
    <source>
        <dbReference type="EMBL" id="PWN39870.1"/>
    </source>
</evidence>
<dbReference type="GO" id="GO:0005737">
    <property type="term" value="C:cytoplasm"/>
    <property type="evidence" value="ECO:0007669"/>
    <property type="project" value="GOC"/>
</dbReference>
<dbReference type="Pfam" id="PF04628">
    <property type="entry name" value="Sedlin_N"/>
    <property type="match status" value="1"/>
</dbReference>
<name>A0A316VR93_9BASI</name>
<dbReference type="Proteomes" id="UP000245783">
    <property type="component" value="Unassembled WGS sequence"/>
</dbReference>
<proteinExistence type="predicted"/>
<dbReference type="CDD" id="cd14825">
    <property type="entry name" value="TRAPPC2_sedlin"/>
    <property type="match status" value="1"/>
</dbReference>
<accession>A0A316VR93</accession>
<gene>
    <name evidence="1" type="ORF">IE81DRAFT_335438</name>
</gene>
<protein>
    <submittedName>
        <fullName evidence="1">Sedlin</fullName>
    </submittedName>
</protein>
<sequence length="193" mass="20722">MSYYFVIISPRDSPLYEVHLSSKPSGGGSAGLSAGLGGFGGGLFGGASSSAQSTAAAAAAAANPSGAAAAAAAAAATPRAGTGLTSYTWRSTLQMIAHSSLDSIYDKSLRTSQMYLRTIDRTQQQFVSCFLLPNRYFFVILHEHKHEEGIRNFFLDAWELLLKTFINPLHDPLNPIRSPAFDTRIRASARRHL</sequence>
<reference evidence="1 2" key="1">
    <citation type="journal article" date="2018" name="Mol. Biol. Evol.">
        <title>Broad Genomic Sampling Reveals a Smut Pathogenic Ancestry of the Fungal Clade Ustilaginomycotina.</title>
        <authorList>
            <person name="Kijpornyongpan T."/>
            <person name="Mondo S.J."/>
            <person name="Barry K."/>
            <person name="Sandor L."/>
            <person name="Lee J."/>
            <person name="Lipzen A."/>
            <person name="Pangilinan J."/>
            <person name="LaButti K."/>
            <person name="Hainaut M."/>
            <person name="Henrissat B."/>
            <person name="Grigoriev I.V."/>
            <person name="Spatafora J.W."/>
            <person name="Aime M.C."/>
        </authorList>
    </citation>
    <scope>NUCLEOTIDE SEQUENCE [LARGE SCALE GENOMIC DNA]</scope>
    <source>
        <strain evidence="1 2">MCA 4658</strain>
    </source>
</reference>
<dbReference type="STRING" id="1522189.A0A316VR93"/>
<organism evidence="1 2">
    <name type="scientific">Ceraceosorus guamensis</name>
    <dbReference type="NCBI Taxonomy" id="1522189"/>
    <lineage>
        <taxon>Eukaryota</taxon>
        <taxon>Fungi</taxon>
        <taxon>Dikarya</taxon>
        <taxon>Basidiomycota</taxon>
        <taxon>Ustilaginomycotina</taxon>
        <taxon>Exobasidiomycetes</taxon>
        <taxon>Ceraceosorales</taxon>
        <taxon>Ceraceosoraceae</taxon>
        <taxon>Ceraceosorus</taxon>
    </lineage>
</organism>
<dbReference type="InterPro" id="IPR006722">
    <property type="entry name" value="Sedlin"/>
</dbReference>
<dbReference type="FunCoup" id="A0A316VR93">
    <property type="interactions" value="124"/>
</dbReference>
<dbReference type="OrthoDB" id="10252102at2759"/>
<dbReference type="SUPFAM" id="SSF64356">
    <property type="entry name" value="SNARE-like"/>
    <property type="match status" value="1"/>
</dbReference>
<dbReference type="RefSeq" id="XP_025367030.1">
    <property type="nucleotide sequence ID" value="XM_025515446.1"/>
</dbReference>
<dbReference type="PANTHER" id="PTHR12403">
    <property type="entry name" value="TRAFFICKING PROTEIN PARTICLE COMPLEX SUBUNIT 2"/>
    <property type="match status" value="1"/>
</dbReference>
<dbReference type="InParanoid" id="A0A316VR93"/>
<dbReference type="Gene3D" id="3.30.450.70">
    <property type="match status" value="1"/>
</dbReference>
<dbReference type="GeneID" id="37037316"/>
<dbReference type="EMBL" id="KZ819440">
    <property type="protein sequence ID" value="PWN39870.1"/>
    <property type="molecule type" value="Genomic_DNA"/>
</dbReference>
<keyword evidence="2" id="KW-1185">Reference proteome</keyword>